<evidence type="ECO:0000256" key="2">
    <source>
        <dbReference type="SAM" id="MobiDB-lite"/>
    </source>
</evidence>
<dbReference type="AlphaFoldDB" id="A0A1B9H011"/>
<dbReference type="EMBL" id="KI669495">
    <property type="protein sequence ID" value="OCF36616.1"/>
    <property type="molecule type" value="Genomic_DNA"/>
</dbReference>
<evidence type="ECO:0000256" key="1">
    <source>
        <dbReference type="ARBA" id="ARBA00008889"/>
    </source>
</evidence>
<dbReference type="Gene3D" id="3.30.70.1730">
    <property type="match status" value="1"/>
</dbReference>
<dbReference type="STRING" id="1296120.A0A1B9H011"/>
<organism evidence="3 4">
    <name type="scientific">Kwoniella heveanensis BCC8398</name>
    <dbReference type="NCBI Taxonomy" id="1296120"/>
    <lineage>
        <taxon>Eukaryota</taxon>
        <taxon>Fungi</taxon>
        <taxon>Dikarya</taxon>
        <taxon>Basidiomycota</taxon>
        <taxon>Agaricomycotina</taxon>
        <taxon>Tremellomycetes</taxon>
        <taxon>Tremellales</taxon>
        <taxon>Cryptococcaceae</taxon>
        <taxon>Kwoniella</taxon>
    </lineage>
</organism>
<dbReference type="SUPFAM" id="SSF160369">
    <property type="entry name" value="Ribosomal protein L10-like"/>
    <property type="match status" value="1"/>
</dbReference>
<evidence type="ECO:0000313" key="3">
    <source>
        <dbReference type="EMBL" id="OCF36616.1"/>
    </source>
</evidence>
<reference evidence="3 4" key="1">
    <citation type="submission" date="2013-07" db="EMBL/GenBank/DDBJ databases">
        <title>The Genome Sequence of Cryptococcus heveanensis BCC8398.</title>
        <authorList>
            <consortium name="The Broad Institute Genome Sequencing Platform"/>
            <person name="Cuomo C."/>
            <person name="Litvintseva A."/>
            <person name="Chen Y."/>
            <person name="Heitman J."/>
            <person name="Sun S."/>
            <person name="Springer D."/>
            <person name="Dromer F."/>
            <person name="Young S.K."/>
            <person name="Zeng Q."/>
            <person name="Gargeya S."/>
            <person name="Fitzgerald M."/>
            <person name="Abouelleil A."/>
            <person name="Alvarado L."/>
            <person name="Berlin A.M."/>
            <person name="Chapman S.B."/>
            <person name="Dewar J."/>
            <person name="Goldberg J."/>
            <person name="Griggs A."/>
            <person name="Gujja S."/>
            <person name="Hansen M."/>
            <person name="Howarth C."/>
            <person name="Imamovic A."/>
            <person name="Larimer J."/>
            <person name="McCowan C."/>
            <person name="Murphy C."/>
            <person name="Pearson M."/>
            <person name="Priest M."/>
            <person name="Roberts A."/>
            <person name="Saif S."/>
            <person name="Shea T."/>
            <person name="Sykes S."/>
            <person name="Wortman J."/>
            <person name="Nusbaum C."/>
            <person name="Birren B."/>
        </authorList>
    </citation>
    <scope>NUCLEOTIDE SEQUENCE [LARGE SCALE GENOMIC DNA]</scope>
    <source>
        <strain evidence="3 4">BCC8398</strain>
    </source>
</reference>
<name>A0A1B9H011_9TREE</name>
<sequence length="292" mass="31384">MALRPSYRALHHTVRYASTSSTPSSAPSSSSSASASNVVTSPISPNAASSSYSNASSIPERFIQLANNPNRVYTPRKTFLWNYYDHLLNRSEFVLVFEHANISAGEWGKIRRSLKAIPTPVKPFDINASAGAGEVPRESIEKASLNVVRTGVFSALAKSSESPIESHLSGQRAILTCPSLSPTYISKILTTLNRSLKSLKRDNVADDSKQPTLKLVAGLLEGKKVLNEGELVEFGKLPELDTLRAQVVGLLESQGRSLVGVLGQAAGGSLVRTLQGLENDLKEKEGGEEVKP</sequence>
<dbReference type="Proteomes" id="UP000092666">
    <property type="component" value="Unassembled WGS sequence"/>
</dbReference>
<keyword evidence="4" id="KW-1185">Reference proteome</keyword>
<evidence type="ECO:0008006" key="5">
    <source>
        <dbReference type="Google" id="ProtNLM"/>
    </source>
</evidence>
<reference evidence="4" key="2">
    <citation type="submission" date="2013-12" db="EMBL/GenBank/DDBJ databases">
        <title>Evolution of pathogenesis and genome organization in the Tremellales.</title>
        <authorList>
            <person name="Cuomo C."/>
            <person name="Litvintseva A."/>
            <person name="Heitman J."/>
            <person name="Chen Y."/>
            <person name="Sun S."/>
            <person name="Springer D."/>
            <person name="Dromer F."/>
            <person name="Young S."/>
            <person name="Zeng Q."/>
            <person name="Chapman S."/>
            <person name="Gujja S."/>
            <person name="Saif S."/>
            <person name="Birren B."/>
        </authorList>
    </citation>
    <scope>NUCLEOTIDE SEQUENCE [LARGE SCALE GENOMIC DNA]</scope>
    <source>
        <strain evidence="4">BCC8398</strain>
    </source>
</reference>
<feature type="region of interest" description="Disordered" evidence="2">
    <location>
        <begin position="18"/>
        <end position="40"/>
    </location>
</feature>
<gene>
    <name evidence="3" type="ORF">I316_01868</name>
</gene>
<comment type="similarity">
    <text evidence="1">Belongs to the universal ribosomal protein uL10 family.</text>
</comment>
<dbReference type="OrthoDB" id="360689at2759"/>
<dbReference type="InterPro" id="IPR047865">
    <property type="entry name" value="Ribosomal_uL10_bac_type"/>
</dbReference>
<protein>
    <recommendedName>
        <fullName evidence="5">Ribosomal protein L10</fullName>
    </recommendedName>
</protein>
<evidence type="ECO:0000313" key="4">
    <source>
        <dbReference type="Proteomes" id="UP000092666"/>
    </source>
</evidence>
<dbReference type="PANTHER" id="PTHR11560">
    <property type="entry name" value="39S RIBOSOMAL PROTEIN L10, MITOCHONDRIAL"/>
    <property type="match status" value="1"/>
</dbReference>
<dbReference type="InterPro" id="IPR043141">
    <property type="entry name" value="Ribosomal_uL10-like_sf"/>
</dbReference>
<proteinExistence type="inferred from homology"/>
<accession>A0A1B9H011</accession>